<dbReference type="Proteomes" id="UP000317881">
    <property type="component" value="Unassembled WGS sequence"/>
</dbReference>
<keyword evidence="1" id="KW-0812">Transmembrane</keyword>
<proteinExistence type="predicted"/>
<evidence type="ECO:0000256" key="1">
    <source>
        <dbReference type="SAM" id="Phobius"/>
    </source>
</evidence>
<sequence>MGRACGPIVLGESITAATLAVRTALDAEASLGSILVLALGGVLTVFALWWLYFAQDAPRHLASMTTAMLWGYGHYAVFASAAAVGTGRSGTGVPGVASWRGVPLLWCRPISPLPDRS</sequence>
<name>A0A4Y3VUX8_9ACTN</name>
<dbReference type="AlphaFoldDB" id="A0A4Y3VUX8"/>
<dbReference type="EMBL" id="BJND01000135">
    <property type="protein sequence ID" value="GEC10677.1"/>
    <property type="molecule type" value="Genomic_DNA"/>
</dbReference>
<keyword evidence="1" id="KW-1133">Transmembrane helix</keyword>
<keyword evidence="3" id="KW-1185">Reference proteome</keyword>
<feature type="transmembrane region" description="Helical" evidence="1">
    <location>
        <begin position="31"/>
        <end position="54"/>
    </location>
</feature>
<dbReference type="Pfam" id="PF06772">
    <property type="entry name" value="LtrA"/>
    <property type="match status" value="1"/>
</dbReference>
<protein>
    <submittedName>
        <fullName evidence="2">Uncharacterized protein</fullName>
    </submittedName>
</protein>
<keyword evidence="1" id="KW-0472">Membrane</keyword>
<accession>A0A4Y3VUX8</accession>
<evidence type="ECO:0000313" key="2">
    <source>
        <dbReference type="EMBL" id="GEC10677.1"/>
    </source>
</evidence>
<reference evidence="2 3" key="1">
    <citation type="submission" date="2019-06" db="EMBL/GenBank/DDBJ databases">
        <title>Whole genome shotgun sequence of Streptomyces spinoverrucosus NBRC 14228.</title>
        <authorList>
            <person name="Hosoyama A."/>
            <person name="Uohara A."/>
            <person name="Ohji S."/>
            <person name="Ichikawa N."/>
        </authorList>
    </citation>
    <scope>NUCLEOTIDE SEQUENCE [LARGE SCALE GENOMIC DNA]</scope>
    <source>
        <strain evidence="2 3">NBRC 14228</strain>
    </source>
</reference>
<gene>
    <name evidence="2" type="ORF">SSP24_83320</name>
</gene>
<comment type="caution">
    <text evidence="2">The sequence shown here is derived from an EMBL/GenBank/DDBJ whole genome shotgun (WGS) entry which is preliminary data.</text>
</comment>
<evidence type="ECO:0000313" key="3">
    <source>
        <dbReference type="Proteomes" id="UP000317881"/>
    </source>
</evidence>
<dbReference type="InterPro" id="IPR010640">
    <property type="entry name" value="Low_temperature_requirement_A"/>
</dbReference>
<organism evidence="2 3">
    <name type="scientific">Streptomyces spinoverrucosus</name>
    <dbReference type="NCBI Taxonomy" id="284043"/>
    <lineage>
        <taxon>Bacteria</taxon>
        <taxon>Bacillati</taxon>
        <taxon>Actinomycetota</taxon>
        <taxon>Actinomycetes</taxon>
        <taxon>Kitasatosporales</taxon>
        <taxon>Streptomycetaceae</taxon>
        <taxon>Streptomyces</taxon>
    </lineage>
</organism>